<evidence type="ECO:0000313" key="3">
    <source>
        <dbReference type="Proteomes" id="UP000789739"/>
    </source>
</evidence>
<feature type="compositionally biased region" description="Polar residues" evidence="1">
    <location>
        <begin position="93"/>
        <end position="102"/>
    </location>
</feature>
<reference evidence="2" key="1">
    <citation type="submission" date="2021-06" db="EMBL/GenBank/DDBJ databases">
        <authorList>
            <person name="Kallberg Y."/>
            <person name="Tangrot J."/>
            <person name="Rosling A."/>
        </authorList>
    </citation>
    <scope>NUCLEOTIDE SEQUENCE</scope>
    <source>
        <strain evidence="2">BR232B</strain>
    </source>
</reference>
<evidence type="ECO:0000256" key="1">
    <source>
        <dbReference type="SAM" id="MobiDB-lite"/>
    </source>
</evidence>
<organism evidence="2 3">
    <name type="scientific">Paraglomus brasilianum</name>
    <dbReference type="NCBI Taxonomy" id="144538"/>
    <lineage>
        <taxon>Eukaryota</taxon>
        <taxon>Fungi</taxon>
        <taxon>Fungi incertae sedis</taxon>
        <taxon>Mucoromycota</taxon>
        <taxon>Glomeromycotina</taxon>
        <taxon>Glomeromycetes</taxon>
        <taxon>Paraglomerales</taxon>
        <taxon>Paraglomeraceae</taxon>
        <taxon>Paraglomus</taxon>
    </lineage>
</organism>
<dbReference type="EMBL" id="CAJVPI010000021">
    <property type="protein sequence ID" value="CAG8458187.1"/>
    <property type="molecule type" value="Genomic_DNA"/>
</dbReference>
<sequence length="102" mass="11951">MGYEIRDIKMVLAVATVILVLDDFDQRQTSTRETNRVINEIRELGQRLEDATIRKFHKRLTRNPADETIEFIRLWVDNERELDTEVEEEENSDSSGPSGTRE</sequence>
<protein>
    <submittedName>
        <fullName evidence="2">11146_t:CDS:1</fullName>
    </submittedName>
</protein>
<accession>A0A9N8VRA0</accession>
<comment type="caution">
    <text evidence="2">The sequence shown here is derived from an EMBL/GenBank/DDBJ whole genome shotgun (WGS) entry which is preliminary data.</text>
</comment>
<keyword evidence="3" id="KW-1185">Reference proteome</keyword>
<name>A0A9N8VRA0_9GLOM</name>
<dbReference type="OrthoDB" id="10414851at2759"/>
<gene>
    <name evidence="2" type="ORF">PBRASI_LOCUS430</name>
</gene>
<dbReference type="Proteomes" id="UP000789739">
    <property type="component" value="Unassembled WGS sequence"/>
</dbReference>
<proteinExistence type="predicted"/>
<evidence type="ECO:0000313" key="2">
    <source>
        <dbReference type="EMBL" id="CAG8458187.1"/>
    </source>
</evidence>
<dbReference type="AlphaFoldDB" id="A0A9N8VRA0"/>
<feature type="region of interest" description="Disordered" evidence="1">
    <location>
        <begin position="82"/>
        <end position="102"/>
    </location>
</feature>